<keyword evidence="1" id="KW-1133">Transmembrane helix</keyword>
<accession>A0ABP1CUW7</accession>
<reference evidence="3" key="1">
    <citation type="submission" date="2024-04" db="EMBL/GenBank/DDBJ databases">
        <authorList>
            <person name="Shaw F."/>
            <person name="Minotto A."/>
        </authorList>
    </citation>
    <scope>NUCLEOTIDE SEQUENCE [LARGE SCALE GENOMIC DNA]</scope>
</reference>
<evidence type="ECO:0000313" key="2">
    <source>
        <dbReference type="EMBL" id="CAL1699470.1"/>
    </source>
</evidence>
<feature type="transmembrane region" description="Helical" evidence="1">
    <location>
        <begin position="25"/>
        <end position="46"/>
    </location>
</feature>
<keyword evidence="3" id="KW-1185">Reference proteome</keyword>
<evidence type="ECO:0000256" key="1">
    <source>
        <dbReference type="SAM" id="Phobius"/>
    </source>
</evidence>
<dbReference type="EMBL" id="OZ037954">
    <property type="protein sequence ID" value="CAL1699470.1"/>
    <property type="molecule type" value="Genomic_DNA"/>
</dbReference>
<organism evidence="2 3">
    <name type="scientific">Somion occarium</name>
    <dbReference type="NCBI Taxonomy" id="3059160"/>
    <lineage>
        <taxon>Eukaryota</taxon>
        <taxon>Fungi</taxon>
        <taxon>Dikarya</taxon>
        <taxon>Basidiomycota</taxon>
        <taxon>Agaricomycotina</taxon>
        <taxon>Agaricomycetes</taxon>
        <taxon>Polyporales</taxon>
        <taxon>Cerrenaceae</taxon>
        <taxon>Somion</taxon>
    </lineage>
</organism>
<proteinExistence type="predicted"/>
<evidence type="ECO:0000313" key="3">
    <source>
        <dbReference type="Proteomes" id="UP001497453"/>
    </source>
</evidence>
<keyword evidence="1" id="KW-0812">Transmembrane</keyword>
<sequence>MTLLKVFVTFYQTRLRAGFTLRSQYVQQVWIGALTVGASTVFIFLLRRHFVYSWLAHTSRRCLHRGHPIEHLGPRDSSPFFAFDGSTIGFITWYAPALLSVEFWICIASLINNLTKHAEQLHTTLAAAFHLLRVPHVFLRTLDFGTIVESKPNTVIIRIVLILNDVLEAYCIFNLLTGIIFSSHMTHLSFSLTLSQILLETFRKR</sequence>
<protein>
    <submittedName>
        <fullName evidence="2">Uncharacterized protein</fullName>
    </submittedName>
</protein>
<gene>
    <name evidence="2" type="ORF">GFSPODELE1_LOCUS2691</name>
</gene>
<keyword evidence="1" id="KW-0472">Membrane</keyword>
<name>A0ABP1CUW7_9APHY</name>
<dbReference type="Proteomes" id="UP001497453">
    <property type="component" value="Chromosome 11"/>
</dbReference>